<dbReference type="PANTHER" id="PTHR45527">
    <property type="entry name" value="NONRIBOSOMAL PEPTIDE SYNTHETASE"/>
    <property type="match status" value="1"/>
</dbReference>
<accession>A0A1M5LY94</accession>
<dbReference type="InterPro" id="IPR023213">
    <property type="entry name" value="CAT-like_dom_sf"/>
</dbReference>
<evidence type="ECO:0000313" key="2">
    <source>
        <dbReference type="EMBL" id="SHG70037.1"/>
    </source>
</evidence>
<dbReference type="Gene3D" id="3.30.559.30">
    <property type="entry name" value="Nonribosomal peptide synthetase, condensation domain"/>
    <property type="match status" value="1"/>
</dbReference>
<reference evidence="2 3" key="1">
    <citation type="submission" date="2016-11" db="EMBL/GenBank/DDBJ databases">
        <authorList>
            <person name="Jaros S."/>
            <person name="Januszkiewicz K."/>
            <person name="Wedrychowicz H."/>
        </authorList>
    </citation>
    <scope>NUCLEOTIDE SEQUENCE [LARGE SCALE GENOMIC DNA]</scope>
    <source>
        <strain evidence="2 3">DSM 45627</strain>
    </source>
</reference>
<gene>
    <name evidence="2" type="ORF">SAMN05443575_2580</name>
</gene>
<dbReference type="GO" id="GO:0044550">
    <property type="term" value="P:secondary metabolite biosynthetic process"/>
    <property type="evidence" value="ECO:0007669"/>
    <property type="project" value="TreeGrafter"/>
</dbReference>
<dbReference type="EMBL" id="FQVU01000003">
    <property type="protein sequence ID" value="SHG70037.1"/>
    <property type="molecule type" value="Genomic_DNA"/>
</dbReference>
<dbReference type="GO" id="GO:0043041">
    <property type="term" value="P:amino acid activation for nonribosomal peptide biosynthetic process"/>
    <property type="evidence" value="ECO:0007669"/>
    <property type="project" value="TreeGrafter"/>
</dbReference>
<dbReference type="InterPro" id="IPR001242">
    <property type="entry name" value="Condensation_dom"/>
</dbReference>
<dbReference type="Proteomes" id="UP000186132">
    <property type="component" value="Unassembled WGS sequence"/>
</dbReference>
<keyword evidence="3" id="KW-1185">Reference proteome</keyword>
<sequence>MITTLDRYPLRPGLLVEWIPEPVGAAYCVEDVRAPSYLQEEHIRAEVLFREQGVRASSWLATAFDLPGRVELEAMHSLLCTVLARHESLRSEFRFDGVRLARHTHPSSHVRLRMHVVGEFDSGARIASYLEGRFDEATNPLDNPLPTVFAAIVRPESTTALLASDHSRTDGYSLFLVPHEFAQLRAAQQDGRLYELADVDSHVDHSHAERSRAAAIDADHRGVLVWKRFLDACGGALPEFPVDRGVADGEVPEWAGLHETVLSEDDAEAFGVACKEAGVQFLSGLVAATATAAREIGGSREFHTTVPVHTRSARGAEGSLGWYVNSLPISVRTADAVDFRTVATATHGALRTALPALKVPCSRAWELTGTFPLLRTMISFMDLRNTPGSEHWAEWNVSGLGKPPPGDHVFLWFIRTRHGTSLTAVFPDTVAGNEIIPRIAARIGEVLTTVAATGNRSPLPVPA</sequence>
<dbReference type="OrthoDB" id="9789603at2"/>
<dbReference type="SUPFAM" id="SSF52777">
    <property type="entry name" value="CoA-dependent acyltransferases"/>
    <property type="match status" value="2"/>
</dbReference>
<dbReference type="RefSeq" id="WP_073390706.1">
    <property type="nucleotide sequence ID" value="NZ_FQVU01000003.1"/>
</dbReference>
<dbReference type="PANTHER" id="PTHR45527:SF1">
    <property type="entry name" value="FATTY ACID SYNTHASE"/>
    <property type="match status" value="1"/>
</dbReference>
<feature type="domain" description="Condensation" evidence="1">
    <location>
        <begin position="61"/>
        <end position="362"/>
    </location>
</feature>
<dbReference type="GO" id="GO:0008610">
    <property type="term" value="P:lipid biosynthetic process"/>
    <property type="evidence" value="ECO:0007669"/>
    <property type="project" value="UniProtKB-ARBA"/>
</dbReference>
<proteinExistence type="predicted"/>
<dbReference type="GO" id="GO:0005737">
    <property type="term" value="C:cytoplasm"/>
    <property type="evidence" value="ECO:0007669"/>
    <property type="project" value="TreeGrafter"/>
</dbReference>
<protein>
    <submittedName>
        <fullName evidence="2">Condensation domain-containing protein</fullName>
    </submittedName>
</protein>
<dbReference type="Pfam" id="PF00668">
    <property type="entry name" value="Condensation"/>
    <property type="match status" value="1"/>
</dbReference>
<dbReference type="AlphaFoldDB" id="A0A1M5LY94"/>
<dbReference type="GO" id="GO:0031177">
    <property type="term" value="F:phosphopantetheine binding"/>
    <property type="evidence" value="ECO:0007669"/>
    <property type="project" value="TreeGrafter"/>
</dbReference>
<dbReference type="STRING" id="1206085.SAMN05443575_2580"/>
<evidence type="ECO:0000259" key="1">
    <source>
        <dbReference type="Pfam" id="PF00668"/>
    </source>
</evidence>
<dbReference type="Gene3D" id="3.30.559.10">
    <property type="entry name" value="Chloramphenicol acetyltransferase-like domain"/>
    <property type="match status" value="1"/>
</dbReference>
<name>A0A1M5LY94_9ACTN</name>
<organism evidence="2 3">
    <name type="scientific">Jatrophihabitans endophyticus</name>
    <dbReference type="NCBI Taxonomy" id="1206085"/>
    <lineage>
        <taxon>Bacteria</taxon>
        <taxon>Bacillati</taxon>
        <taxon>Actinomycetota</taxon>
        <taxon>Actinomycetes</taxon>
        <taxon>Jatrophihabitantales</taxon>
        <taxon>Jatrophihabitantaceae</taxon>
        <taxon>Jatrophihabitans</taxon>
    </lineage>
</organism>
<dbReference type="GO" id="GO:0003824">
    <property type="term" value="F:catalytic activity"/>
    <property type="evidence" value="ECO:0007669"/>
    <property type="project" value="InterPro"/>
</dbReference>
<evidence type="ECO:0000313" key="3">
    <source>
        <dbReference type="Proteomes" id="UP000186132"/>
    </source>
</evidence>